<evidence type="ECO:0000256" key="2">
    <source>
        <dbReference type="ARBA" id="ARBA00023125"/>
    </source>
</evidence>
<reference evidence="6" key="1">
    <citation type="journal article" date="2014" name="Environ. Microbiol.">
        <title>Comparative genomics of the marine bacterial genus Glaciecola reveals the high degree of genomic diversity and genomic characteristic for cold adaptation.</title>
        <authorList>
            <person name="Qin Q.L."/>
            <person name="Xie B.B."/>
            <person name="Yu Y."/>
            <person name="Shu Y.L."/>
            <person name="Rong J.C."/>
            <person name="Zhang Y.J."/>
            <person name="Zhao D.L."/>
            <person name="Chen X.L."/>
            <person name="Zhang X.Y."/>
            <person name="Chen B."/>
            <person name="Zhou B.C."/>
            <person name="Zhang Y.Z."/>
        </authorList>
    </citation>
    <scope>NUCLEOTIDE SEQUENCE [LARGE SCALE GENOMIC DNA]</scope>
    <source>
        <strain evidence="6">LMG 21857</strain>
    </source>
</reference>
<dbReference type="SUPFAM" id="SSF46785">
    <property type="entry name" value="Winged helix' DNA-binding domain"/>
    <property type="match status" value="1"/>
</dbReference>
<evidence type="ECO:0000256" key="1">
    <source>
        <dbReference type="ARBA" id="ARBA00023015"/>
    </source>
</evidence>
<dbReference type="Pfam" id="PF12802">
    <property type="entry name" value="MarR_2"/>
    <property type="match status" value="1"/>
</dbReference>
<proteinExistence type="predicted"/>
<comment type="caution">
    <text evidence="5">The sequence shown here is derived from an EMBL/GenBank/DDBJ whole genome shotgun (WGS) entry which is preliminary data.</text>
</comment>
<protein>
    <submittedName>
        <fullName evidence="5">MarR family transcriptional regulator, transcriptional regulator for hemolysin</fullName>
    </submittedName>
</protein>
<evidence type="ECO:0000313" key="6">
    <source>
        <dbReference type="Proteomes" id="UP000006322"/>
    </source>
</evidence>
<keyword evidence="1" id="KW-0805">Transcription regulation</keyword>
<dbReference type="Proteomes" id="UP000006322">
    <property type="component" value="Unassembled WGS sequence"/>
</dbReference>
<gene>
    <name evidence="5" type="primary">slyA</name>
    <name evidence="5" type="ORF">GPLA_3542</name>
</gene>
<keyword evidence="3" id="KW-0804">Transcription</keyword>
<dbReference type="InterPro" id="IPR036390">
    <property type="entry name" value="WH_DNA-bd_sf"/>
</dbReference>
<dbReference type="OrthoDB" id="5296557at2"/>
<accession>K7AGM7</accession>
<dbReference type="EMBL" id="BAER01000109">
    <property type="protein sequence ID" value="GAC34430.1"/>
    <property type="molecule type" value="Genomic_DNA"/>
</dbReference>
<dbReference type="PANTHER" id="PTHR42756:SF1">
    <property type="entry name" value="TRANSCRIPTIONAL REPRESSOR OF EMRAB OPERON"/>
    <property type="match status" value="1"/>
</dbReference>
<dbReference type="GO" id="GO:0003700">
    <property type="term" value="F:DNA-binding transcription factor activity"/>
    <property type="evidence" value="ECO:0007669"/>
    <property type="project" value="InterPro"/>
</dbReference>
<evidence type="ECO:0000256" key="3">
    <source>
        <dbReference type="ARBA" id="ARBA00023163"/>
    </source>
</evidence>
<dbReference type="PRINTS" id="PR00598">
    <property type="entry name" value="HTHMARR"/>
</dbReference>
<keyword evidence="6" id="KW-1185">Reference proteome</keyword>
<dbReference type="STRING" id="1129793.GPLA_3542"/>
<dbReference type="PROSITE" id="PS50995">
    <property type="entry name" value="HTH_MARR_2"/>
    <property type="match status" value="1"/>
</dbReference>
<dbReference type="InterPro" id="IPR000835">
    <property type="entry name" value="HTH_MarR-typ"/>
</dbReference>
<dbReference type="Gene3D" id="1.10.10.10">
    <property type="entry name" value="Winged helix-like DNA-binding domain superfamily/Winged helix DNA-binding domain"/>
    <property type="match status" value="1"/>
</dbReference>
<dbReference type="SMART" id="SM00347">
    <property type="entry name" value="HTH_MARR"/>
    <property type="match status" value="1"/>
</dbReference>
<keyword evidence="2" id="KW-0238">DNA-binding</keyword>
<evidence type="ECO:0000313" key="5">
    <source>
        <dbReference type="EMBL" id="GAC34430.1"/>
    </source>
</evidence>
<dbReference type="GO" id="GO:0003677">
    <property type="term" value="F:DNA binding"/>
    <property type="evidence" value="ECO:0007669"/>
    <property type="project" value="UniProtKB-KW"/>
</dbReference>
<evidence type="ECO:0000259" key="4">
    <source>
        <dbReference type="PROSITE" id="PS50995"/>
    </source>
</evidence>
<sequence length="160" mass="17951">MSDTTGQYRKLNNPALGWLLGRVFRLWRSAISQSVKPLGMTEARWAVMMNLKTLGEGTSQHTLASELGIEMPSLNRTVNQLVELNLVKRREHPSDRRCKCLWFTQAGNTQLQALDAYVGSVRSELTQGITDEELDGMFNVLKKIESNASALLNKPMEGDK</sequence>
<dbReference type="PANTHER" id="PTHR42756">
    <property type="entry name" value="TRANSCRIPTIONAL REGULATOR, MARR"/>
    <property type="match status" value="1"/>
</dbReference>
<organism evidence="5 6">
    <name type="scientific">Paraglaciecola polaris LMG 21857</name>
    <dbReference type="NCBI Taxonomy" id="1129793"/>
    <lineage>
        <taxon>Bacteria</taxon>
        <taxon>Pseudomonadati</taxon>
        <taxon>Pseudomonadota</taxon>
        <taxon>Gammaproteobacteria</taxon>
        <taxon>Alteromonadales</taxon>
        <taxon>Alteromonadaceae</taxon>
        <taxon>Paraglaciecola</taxon>
    </lineage>
</organism>
<dbReference type="AlphaFoldDB" id="K7AGM7"/>
<dbReference type="RefSeq" id="WP_007106195.1">
    <property type="nucleotide sequence ID" value="NZ_BAER01000109.1"/>
</dbReference>
<feature type="domain" description="HTH marR-type" evidence="4">
    <location>
        <begin position="13"/>
        <end position="146"/>
    </location>
</feature>
<dbReference type="InterPro" id="IPR036388">
    <property type="entry name" value="WH-like_DNA-bd_sf"/>
</dbReference>
<name>K7AGM7_9ALTE</name>